<dbReference type="CDD" id="cd01740">
    <property type="entry name" value="GATase1_FGAR_AT"/>
    <property type="match status" value="1"/>
</dbReference>
<name>A0A3B0RPF0_9ZZZZ</name>
<evidence type="ECO:0000313" key="8">
    <source>
        <dbReference type="EMBL" id="VAV86393.1"/>
    </source>
</evidence>
<evidence type="ECO:0000256" key="5">
    <source>
        <dbReference type="ARBA" id="ARBA00022801"/>
    </source>
</evidence>
<dbReference type="AlphaFoldDB" id="A0A3B0RPF0"/>
<keyword evidence="7 8" id="KW-0315">Glutamine amidotransferase</keyword>
<dbReference type="GO" id="GO:0016787">
    <property type="term" value="F:hydrolase activity"/>
    <property type="evidence" value="ECO:0007669"/>
    <property type="project" value="UniProtKB-KW"/>
</dbReference>
<evidence type="ECO:0000256" key="1">
    <source>
        <dbReference type="ARBA" id="ARBA00022490"/>
    </source>
</evidence>
<dbReference type="PANTHER" id="PTHR47552:SF1">
    <property type="entry name" value="PHOSPHORIBOSYLFORMYLGLYCINAMIDINE SYNTHASE SUBUNIT PURQ"/>
    <property type="match status" value="1"/>
</dbReference>
<dbReference type="GO" id="GO:0005524">
    <property type="term" value="F:ATP binding"/>
    <property type="evidence" value="ECO:0007669"/>
    <property type="project" value="UniProtKB-KW"/>
</dbReference>
<dbReference type="InterPro" id="IPR029062">
    <property type="entry name" value="Class_I_gatase-like"/>
</dbReference>
<dbReference type="GO" id="GO:0016740">
    <property type="term" value="F:transferase activity"/>
    <property type="evidence" value="ECO:0007669"/>
    <property type="project" value="UniProtKB-KW"/>
</dbReference>
<dbReference type="SMART" id="SM01211">
    <property type="entry name" value="GATase_5"/>
    <property type="match status" value="1"/>
</dbReference>
<dbReference type="PROSITE" id="PS51273">
    <property type="entry name" value="GATASE_TYPE_1"/>
    <property type="match status" value="1"/>
</dbReference>
<keyword evidence="3" id="KW-0547">Nucleotide-binding</keyword>
<evidence type="ECO:0000256" key="6">
    <source>
        <dbReference type="ARBA" id="ARBA00022840"/>
    </source>
</evidence>
<dbReference type="PIRSF" id="PIRSF001586">
    <property type="entry name" value="FGAM_synth_I"/>
    <property type="match status" value="1"/>
</dbReference>
<evidence type="ECO:0000256" key="2">
    <source>
        <dbReference type="ARBA" id="ARBA00022598"/>
    </source>
</evidence>
<reference evidence="8" key="1">
    <citation type="submission" date="2018-06" db="EMBL/GenBank/DDBJ databases">
        <authorList>
            <person name="Zhirakovskaya E."/>
        </authorList>
    </citation>
    <scope>NUCLEOTIDE SEQUENCE</scope>
</reference>
<keyword evidence="4" id="KW-0658">Purine biosynthesis</keyword>
<dbReference type="HAMAP" id="MF_00421">
    <property type="entry name" value="PurQ"/>
    <property type="match status" value="1"/>
</dbReference>
<dbReference type="EC" id="6.3.5.3" evidence="8"/>
<proteinExistence type="inferred from homology"/>
<keyword evidence="8" id="KW-0808">Transferase</keyword>
<evidence type="ECO:0000256" key="7">
    <source>
        <dbReference type="ARBA" id="ARBA00022962"/>
    </source>
</evidence>
<dbReference type="GO" id="GO:0004642">
    <property type="term" value="F:phosphoribosylformylglycinamidine synthase activity"/>
    <property type="evidence" value="ECO:0007669"/>
    <property type="project" value="UniProtKB-EC"/>
</dbReference>
<protein>
    <submittedName>
        <fullName evidence="8">Phosphoribosylformylglycinamidine synthase, glutamine amidotransferase subunit</fullName>
        <ecNumber evidence="8">6.3.5.3</ecNumber>
    </submittedName>
</protein>
<sequence>MTPMKTAVVVFPASNCDRDMIVALEKITGQKPHIIWHQDEDIPDVDMIALPGGFSFGDYLRCGAMAARSPVVRKVIDHADRGGHVIGVCNGFQVLTETGLLPGALMRNKSLKFVCRDVHLKVENNDTPFTNAYEQGAVITIPVAHHDGNYFADPDTLAELEDEGRVVFRYVDKDGQSGANPNGSRNNIAGIINRRKNILGMMPHPERLIEDAQGGTDGLGFFKSMINALN</sequence>
<dbReference type="InterPro" id="IPR010075">
    <property type="entry name" value="PRibForGlyAmidine_synth_PurQ"/>
</dbReference>
<dbReference type="PANTHER" id="PTHR47552">
    <property type="entry name" value="PHOSPHORIBOSYLFORMYLGLYCINAMIDINE SYNTHASE SUBUNIT PURQ"/>
    <property type="match status" value="1"/>
</dbReference>
<dbReference type="NCBIfam" id="TIGR01737">
    <property type="entry name" value="FGAM_synth_I"/>
    <property type="match status" value="1"/>
</dbReference>
<evidence type="ECO:0000256" key="4">
    <source>
        <dbReference type="ARBA" id="ARBA00022755"/>
    </source>
</evidence>
<keyword evidence="5" id="KW-0378">Hydrolase</keyword>
<keyword evidence="1" id="KW-0963">Cytoplasm</keyword>
<dbReference type="GO" id="GO:0006189">
    <property type="term" value="P:'de novo' IMP biosynthetic process"/>
    <property type="evidence" value="ECO:0007669"/>
    <property type="project" value="InterPro"/>
</dbReference>
<dbReference type="SUPFAM" id="SSF52317">
    <property type="entry name" value="Class I glutamine amidotransferase-like"/>
    <property type="match status" value="1"/>
</dbReference>
<accession>A0A3B0RPF0</accession>
<keyword evidence="6" id="KW-0067">ATP-binding</keyword>
<dbReference type="NCBIfam" id="NF002957">
    <property type="entry name" value="PRK03619.1"/>
    <property type="match status" value="1"/>
</dbReference>
<gene>
    <name evidence="8" type="ORF">MNBD_ALPHA02-1604</name>
</gene>
<keyword evidence="2 8" id="KW-0436">Ligase</keyword>
<dbReference type="Pfam" id="PF13507">
    <property type="entry name" value="GATase_5"/>
    <property type="match status" value="1"/>
</dbReference>
<evidence type="ECO:0000256" key="3">
    <source>
        <dbReference type="ARBA" id="ARBA00022741"/>
    </source>
</evidence>
<organism evidence="8">
    <name type="scientific">hydrothermal vent metagenome</name>
    <dbReference type="NCBI Taxonomy" id="652676"/>
    <lineage>
        <taxon>unclassified sequences</taxon>
        <taxon>metagenomes</taxon>
        <taxon>ecological metagenomes</taxon>
    </lineage>
</organism>
<dbReference type="EMBL" id="UOED01000003">
    <property type="protein sequence ID" value="VAV86393.1"/>
    <property type="molecule type" value="Genomic_DNA"/>
</dbReference>
<dbReference type="Gene3D" id="3.40.50.880">
    <property type="match status" value="1"/>
</dbReference>